<dbReference type="Gene3D" id="3.40.710.10">
    <property type="entry name" value="DD-peptidase/beta-lactamase superfamily"/>
    <property type="match status" value="1"/>
</dbReference>
<reference evidence="2 3" key="1">
    <citation type="submission" date="2023-11" db="EMBL/GenBank/DDBJ databases">
        <title>Coraliomargarita sp. nov., isolated from marine algae.</title>
        <authorList>
            <person name="Lee J.K."/>
            <person name="Baek J.H."/>
            <person name="Kim J.M."/>
            <person name="Choi D.G."/>
            <person name="Jeon C.O."/>
        </authorList>
    </citation>
    <scope>NUCLEOTIDE SEQUENCE [LARGE SCALE GENOMIC DNA]</scope>
    <source>
        <strain evidence="2 3">J2-16</strain>
    </source>
</reference>
<dbReference type="EMBL" id="CP138858">
    <property type="protein sequence ID" value="WPJ96880.1"/>
    <property type="molecule type" value="Genomic_DNA"/>
</dbReference>
<protein>
    <submittedName>
        <fullName evidence="2">Serine hydrolase domain-containing protein</fullName>
        <ecNumber evidence="2">3.1.1.103</ecNumber>
    </submittedName>
</protein>
<feature type="domain" description="Beta-lactamase-related" evidence="1">
    <location>
        <begin position="13"/>
        <end position="329"/>
    </location>
</feature>
<dbReference type="SUPFAM" id="SSF56601">
    <property type="entry name" value="beta-lactamase/transpeptidase-like"/>
    <property type="match status" value="1"/>
</dbReference>
<organism evidence="2 3">
    <name type="scientific">Coraliomargarita algicola</name>
    <dbReference type="NCBI Taxonomy" id="3092156"/>
    <lineage>
        <taxon>Bacteria</taxon>
        <taxon>Pseudomonadati</taxon>
        <taxon>Verrucomicrobiota</taxon>
        <taxon>Opitutia</taxon>
        <taxon>Puniceicoccales</taxon>
        <taxon>Coraliomargaritaceae</taxon>
        <taxon>Coraliomargarita</taxon>
    </lineage>
</organism>
<dbReference type="EC" id="3.1.1.103" evidence="2"/>
<evidence type="ECO:0000313" key="2">
    <source>
        <dbReference type="EMBL" id="WPJ96880.1"/>
    </source>
</evidence>
<dbReference type="RefSeq" id="WP_319833737.1">
    <property type="nucleotide sequence ID" value="NZ_CP138858.1"/>
</dbReference>
<dbReference type="GO" id="GO:0016787">
    <property type="term" value="F:hydrolase activity"/>
    <property type="evidence" value="ECO:0007669"/>
    <property type="project" value="UniProtKB-KW"/>
</dbReference>
<dbReference type="Proteomes" id="UP001324993">
    <property type="component" value="Chromosome"/>
</dbReference>
<dbReference type="Pfam" id="PF00144">
    <property type="entry name" value="Beta-lactamase"/>
    <property type="match status" value="1"/>
</dbReference>
<sequence length="360" mass="39778">MNHNLQEKVQSVLDAAVERGTECGCQAALYINGELAVNAYAGHTDWTQSREIDANTIFPVYSTGKAPSSTVLHRLVEQGLVDYDTYIADIWPGFGCHGKEALQVWHVLSYRAGLYEMPELDFPEQAADWEYMLGRMAQAKPAHAAGAHQEYHPATYGWLAGGIACHLLDEMDYFKIFREQVGELAGMDRFYYGADDAALENAAKLVSARDGSNYGQGVIDRMNNPIFRKSCNPAYCTMSNALSIAKHYAAIDSGRLLTPETLDYALKPWCEDDYRNRIAGGRWVLFGLGYVLSGRLEKIGSVFGHGGVGGSEGLLDTDKHYAMAITRNLYANPNVMGDFYAAIGFKNRDWPDTAEIPKGI</sequence>
<accession>A0ABZ0RPI1</accession>
<name>A0ABZ0RPI1_9BACT</name>
<keyword evidence="2" id="KW-0378">Hydrolase</keyword>
<evidence type="ECO:0000313" key="3">
    <source>
        <dbReference type="Proteomes" id="UP001324993"/>
    </source>
</evidence>
<dbReference type="InterPro" id="IPR052907">
    <property type="entry name" value="Beta-lactamase/esterase"/>
</dbReference>
<gene>
    <name evidence="2" type="ORF">SH580_04065</name>
</gene>
<dbReference type="InterPro" id="IPR001466">
    <property type="entry name" value="Beta-lactam-related"/>
</dbReference>
<dbReference type="PANTHER" id="PTHR43319:SF3">
    <property type="entry name" value="BETA-LACTAMASE-RELATED DOMAIN-CONTAINING PROTEIN"/>
    <property type="match status" value="1"/>
</dbReference>
<dbReference type="InterPro" id="IPR012338">
    <property type="entry name" value="Beta-lactam/transpept-like"/>
</dbReference>
<keyword evidence="3" id="KW-1185">Reference proteome</keyword>
<proteinExistence type="predicted"/>
<evidence type="ECO:0000259" key="1">
    <source>
        <dbReference type="Pfam" id="PF00144"/>
    </source>
</evidence>
<dbReference type="PANTHER" id="PTHR43319">
    <property type="entry name" value="BETA-LACTAMASE-RELATED"/>
    <property type="match status" value="1"/>
</dbReference>